<dbReference type="GO" id="GO:0001669">
    <property type="term" value="C:acrosomal vesicle"/>
    <property type="evidence" value="ECO:0007669"/>
    <property type="project" value="UniProtKB-SubCell"/>
</dbReference>
<dbReference type="AlphaFoldDB" id="A0A8C0UZM4"/>
<keyword evidence="5" id="KW-0968">Cytoplasmic vesicle</keyword>
<dbReference type="OrthoDB" id="9009946at2759"/>
<evidence type="ECO:0000256" key="4">
    <source>
        <dbReference type="ARBA" id="ARBA00022729"/>
    </source>
</evidence>
<comment type="subcellular location">
    <subcellularLocation>
        <location evidence="1">Cytoplasmic vesicle</location>
        <location evidence="1">Secretory vesicle</location>
        <location evidence="1">Acrosome</location>
    </subcellularLocation>
</comment>
<evidence type="ECO:0000256" key="6">
    <source>
        <dbReference type="ARBA" id="ARBA00032734"/>
    </source>
</evidence>
<sequence>MSLACPLPGGSAWPHRDTGPGFRLRGRGPGMVPRLPRAEAERSDRPPWPARCARHSQPASEQLTMLQPVAHTSRLLWLLSVLSLPAAAAAPPVPPVPGSPLSDREYQQFFAKLHPPWQANMFCLLRQAYGCLNHDILRLDQEENHGEIPEGPICTEFPEVVQFQTFCQFAHYRCLKQQFFVKRVPCLGWSLTNPFPMELSSTPNSSAADRGSPVTQGQKPWQTKHPTSMPKVPTPRQKSRTTRPPTPWAATSPSRVESPEEQSLRKSIWQLIHSALSLDASLETKNSSWNLTSLGPGHTMKSEIPPRGSLLALQNDEAVLILCYAVLEGDCLSSMLAMAWKEMEKKNFGFGDSVCDNLGRHHLDLCPACAFCSLKREQCQNIKTLNRVHCDSDSFSTYINPQISAQLGDEEGKPMSSETLEGYNMDFLRGMRLEYWCSQMAIYGCEEPAVTLWLKAEYEAFQNGDGSGKICDSRGNQHPSYCMFKSYQCLLKSIYNQRVAPMECKPYKSYRVLSAKEGDEEVQLWQEIFHSLSKQESES</sequence>
<dbReference type="RefSeq" id="XP_023795822.1">
    <property type="nucleotide sequence ID" value="XM_023940054.1"/>
</dbReference>
<evidence type="ECO:0000256" key="5">
    <source>
        <dbReference type="ARBA" id="ARBA00023329"/>
    </source>
</evidence>
<feature type="compositionally biased region" description="Basic and acidic residues" evidence="9">
    <location>
        <begin position="36"/>
        <end position="45"/>
    </location>
</feature>
<dbReference type="PANTHER" id="PTHR21362:SF1">
    <property type="entry name" value="ACROSIN-BINDING PROTEIN"/>
    <property type="match status" value="1"/>
</dbReference>
<reference evidence="10" key="1">
    <citation type="submission" date="2025-08" db="UniProtKB">
        <authorList>
            <consortium name="Ensembl"/>
        </authorList>
    </citation>
    <scope>IDENTIFICATION</scope>
</reference>
<keyword evidence="11" id="KW-1185">Reference proteome</keyword>
<feature type="region of interest" description="Disordered" evidence="9">
    <location>
        <begin position="1"/>
        <end position="49"/>
    </location>
</feature>
<reference evidence="10" key="2">
    <citation type="submission" date="2025-09" db="UniProtKB">
        <authorList>
            <consortium name="Ensembl"/>
        </authorList>
    </citation>
    <scope>IDENTIFICATION</scope>
</reference>
<organism evidence="10 11">
    <name type="scientific">Cyanistes caeruleus</name>
    <name type="common">Eurasian blue tit</name>
    <name type="synonym">Parus caeruleus</name>
    <dbReference type="NCBI Taxonomy" id="156563"/>
    <lineage>
        <taxon>Eukaryota</taxon>
        <taxon>Metazoa</taxon>
        <taxon>Chordata</taxon>
        <taxon>Craniata</taxon>
        <taxon>Vertebrata</taxon>
        <taxon>Euteleostomi</taxon>
        <taxon>Archelosauria</taxon>
        <taxon>Archosauria</taxon>
        <taxon>Dinosauria</taxon>
        <taxon>Saurischia</taxon>
        <taxon>Theropoda</taxon>
        <taxon>Coelurosauria</taxon>
        <taxon>Aves</taxon>
        <taxon>Neognathae</taxon>
        <taxon>Neoaves</taxon>
        <taxon>Telluraves</taxon>
        <taxon>Australaves</taxon>
        <taxon>Passeriformes</taxon>
        <taxon>Paridae</taxon>
        <taxon>Cyanistes</taxon>
    </lineage>
</organism>
<evidence type="ECO:0000256" key="1">
    <source>
        <dbReference type="ARBA" id="ARBA00004218"/>
    </source>
</evidence>
<dbReference type="GeneID" id="111938360"/>
<proteinExistence type="predicted"/>
<dbReference type="InterPro" id="IPR009865">
    <property type="entry name" value="Proacrosin-bd"/>
</dbReference>
<dbReference type="KEGG" id="ccae:111938360"/>
<feature type="region of interest" description="Disordered" evidence="9">
    <location>
        <begin position="200"/>
        <end position="260"/>
    </location>
</feature>
<dbReference type="CTD" id="84519"/>
<dbReference type="Ensembl" id="ENSCCET00000022705.1">
    <property type="protein sequence ID" value="ENSCCEP00000014602.1"/>
    <property type="gene ID" value="ENSCCEG00000013909.1"/>
</dbReference>
<evidence type="ECO:0000313" key="10">
    <source>
        <dbReference type="Ensembl" id="ENSCCEP00000014602.1"/>
    </source>
</evidence>
<evidence type="ECO:0000256" key="7">
    <source>
        <dbReference type="ARBA" id="ARBA00033453"/>
    </source>
</evidence>
<evidence type="ECO:0000256" key="8">
    <source>
        <dbReference type="ARBA" id="ARBA00045517"/>
    </source>
</evidence>
<comment type="function">
    <text evidence="8">Acrosomal protein that maintains proacrosin (pro-ACR) as an enzymatically inactive zymogen in the acrosome. Involved also in the acrosome formation.</text>
</comment>
<dbReference type="PANTHER" id="PTHR21362">
    <property type="entry name" value="ACROSIN-BINDING PROTEIN"/>
    <property type="match status" value="1"/>
</dbReference>
<name>A0A8C0UZM4_CYACU</name>
<keyword evidence="3" id="KW-0597">Phosphoprotein</keyword>
<evidence type="ECO:0000313" key="11">
    <source>
        <dbReference type="Proteomes" id="UP000694410"/>
    </source>
</evidence>
<protein>
    <recommendedName>
        <fullName evidence="2">Acrosin-binding protein</fullName>
    </recommendedName>
    <alternativeName>
        <fullName evidence="6">Acrosin-binding protein, 60 kDa form</fullName>
    </alternativeName>
    <alternativeName>
        <fullName evidence="7">Proacrosin-binding protein sp32</fullName>
    </alternativeName>
</protein>
<dbReference type="Pfam" id="PF07222">
    <property type="entry name" value="PBP_sp32"/>
    <property type="match status" value="1"/>
</dbReference>
<dbReference type="Proteomes" id="UP000694410">
    <property type="component" value="Unplaced"/>
</dbReference>
<evidence type="ECO:0000256" key="9">
    <source>
        <dbReference type="SAM" id="MobiDB-lite"/>
    </source>
</evidence>
<evidence type="ECO:0000256" key="2">
    <source>
        <dbReference type="ARBA" id="ARBA00018940"/>
    </source>
</evidence>
<gene>
    <name evidence="10" type="primary">ACRBP</name>
</gene>
<keyword evidence="4" id="KW-0732">Signal</keyword>
<feature type="compositionally biased region" description="Polar residues" evidence="9">
    <location>
        <begin position="200"/>
        <end position="226"/>
    </location>
</feature>
<evidence type="ECO:0000256" key="3">
    <source>
        <dbReference type="ARBA" id="ARBA00022553"/>
    </source>
</evidence>
<accession>A0A8C0UZM4</accession>
<dbReference type="GO" id="GO:0005634">
    <property type="term" value="C:nucleus"/>
    <property type="evidence" value="ECO:0007669"/>
    <property type="project" value="TreeGrafter"/>
</dbReference>